<dbReference type="Proteomes" id="UP001487740">
    <property type="component" value="Unassembled WGS sequence"/>
</dbReference>
<sequence length="142" mass="15859">MGPQLLIGHGSHVDKSWILIGSGMRGSEGMRQAEDKGRRQRAVRHPQRHGVYLRSNLSHYAIGGRAVTTVYTRRTGLARVHRAREQKDRGQGWAGQSIESQGATRPRAKISRCAQAKHLCFTCGGCNVIEMQELNMQIEKVK</sequence>
<organism evidence="2 3">
    <name type="scientific">Scylla paramamosain</name>
    <name type="common">Mud crab</name>
    <dbReference type="NCBI Taxonomy" id="85552"/>
    <lineage>
        <taxon>Eukaryota</taxon>
        <taxon>Metazoa</taxon>
        <taxon>Ecdysozoa</taxon>
        <taxon>Arthropoda</taxon>
        <taxon>Crustacea</taxon>
        <taxon>Multicrustacea</taxon>
        <taxon>Malacostraca</taxon>
        <taxon>Eumalacostraca</taxon>
        <taxon>Eucarida</taxon>
        <taxon>Decapoda</taxon>
        <taxon>Pleocyemata</taxon>
        <taxon>Brachyura</taxon>
        <taxon>Eubrachyura</taxon>
        <taxon>Portunoidea</taxon>
        <taxon>Portunidae</taxon>
        <taxon>Portuninae</taxon>
        <taxon>Scylla</taxon>
    </lineage>
</organism>
<gene>
    <name evidence="2" type="ORF">O3P69_009839</name>
</gene>
<evidence type="ECO:0000256" key="1">
    <source>
        <dbReference type="SAM" id="MobiDB-lite"/>
    </source>
</evidence>
<protein>
    <submittedName>
        <fullName evidence="2">Uncharacterized protein</fullName>
    </submittedName>
</protein>
<dbReference type="EMBL" id="JARAKH010000048">
    <property type="protein sequence ID" value="KAK8376458.1"/>
    <property type="molecule type" value="Genomic_DNA"/>
</dbReference>
<feature type="region of interest" description="Disordered" evidence="1">
    <location>
        <begin position="81"/>
        <end position="106"/>
    </location>
</feature>
<keyword evidence="3" id="KW-1185">Reference proteome</keyword>
<dbReference type="AlphaFoldDB" id="A0AAW0SMS2"/>
<proteinExistence type="predicted"/>
<name>A0AAW0SMS2_SCYPA</name>
<comment type="caution">
    <text evidence="2">The sequence shown here is derived from an EMBL/GenBank/DDBJ whole genome shotgun (WGS) entry which is preliminary data.</text>
</comment>
<evidence type="ECO:0000313" key="2">
    <source>
        <dbReference type="EMBL" id="KAK8376458.1"/>
    </source>
</evidence>
<accession>A0AAW0SMS2</accession>
<reference evidence="2 3" key="1">
    <citation type="submission" date="2023-03" db="EMBL/GenBank/DDBJ databases">
        <title>High-quality genome of Scylla paramamosain provides insights in environmental adaptation.</title>
        <authorList>
            <person name="Zhang L."/>
        </authorList>
    </citation>
    <scope>NUCLEOTIDE SEQUENCE [LARGE SCALE GENOMIC DNA]</scope>
    <source>
        <strain evidence="2">LZ_2023a</strain>
        <tissue evidence="2">Muscle</tissue>
    </source>
</reference>
<evidence type="ECO:0000313" key="3">
    <source>
        <dbReference type="Proteomes" id="UP001487740"/>
    </source>
</evidence>